<proteinExistence type="predicted"/>
<organism evidence="1 2">
    <name type="scientific">Romanomermis culicivorax</name>
    <name type="common">Nematode worm</name>
    <dbReference type="NCBI Taxonomy" id="13658"/>
    <lineage>
        <taxon>Eukaryota</taxon>
        <taxon>Metazoa</taxon>
        <taxon>Ecdysozoa</taxon>
        <taxon>Nematoda</taxon>
        <taxon>Enoplea</taxon>
        <taxon>Dorylaimia</taxon>
        <taxon>Mermithida</taxon>
        <taxon>Mermithoidea</taxon>
        <taxon>Mermithidae</taxon>
        <taxon>Romanomermis</taxon>
    </lineage>
</organism>
<dbReference type="WBParaSite" id="nRc.2.0.1.t13240-RA">
    <property type="protein sequence ID" value="nRc.2.0.1.t13240-RA"/>
    <property type="gene ID" value="nRc.2.0.1.g13240"/>
</dbReference>
<dbReference type="InterPro" id="IPR011992">
    <property type="entry name" value="EF-hand-dom_pair"/>
</dbReference>
<protein>
    <submittedName>
        <fullName evidence="2">EF-hand domain-containing protein</fullName>
    </submittedName>
</protein>
<name>A0A915IGK4_ROMCU</name>
<dbReference type="Gene3D" id="1.10.238.10">
    <property type="entry name" value="EF-hand"/>
    <property type="match status" value="1"/>
</dbReference>
<dbReference type="SUPFAM" id="SSF47473">
    <property type="entry name" value="EF-hand"/>
    <property type="match status" value="1"/>
</dbReference>
<dbReference type="AlphaFoldDB" id="A0A915IGK4"/>
<evidence type="ECO:0000313" key="2">
    <source>
        <dbReference type="WBParaSite" id="nRc.2.0.1.t13240-RA"/>
    </source>
</evidence>
<reference evidence="2" key="1">
    <citation type="submission" date="2022-11" db="UniProtKB">
        <authorList>
            <consortium name="WormBaseParasite"/>
        </authorList>
    </citation>
    <scope>IDENTIFICATION</scope>
</reference>
<sequence length="115" mass="13081">MLVGRLEDDDIIASPIGNPSGIKHYDNFLRKMRLKKETASDMQVVLDAQSAENIQFSEWKRQLKRRGYTDEEIATMFARYDVDGSQSLDAMETNALKMDLASEKREAASEYGSKL</sequence>
<evidence type="ECO:0000313" key="1">
    <source>
        <dbReference type="Proteomes" id="UP000887565"/>
    </source>
</evidence>
<dbReference type="Proteomes" id="UP000887565">
    <property type="component" value="Unplaced"/>
</dbReference>
<keyword evidence="1" id="KW-1185">Reference proteome</keyword>
<accession>A0A915IGK4</accession>